<name>A0AAE0KXC5_9CHLO</name>
<evidence type="ECO:0000256" key="1">
    <source>
        <dbReference type="SAM" id="MobiDB-lite"/>
    </source>
</evidence>
<evidence type="ECO:0000313" key="2">
    <source>
        <dbReference type="EMBL" id="KAK3263915.1"/>
    </source>
</evidence>
<reference evidence="2 3" key="1">
    <citation type="journal article" date="2015" name="Genome Biol. Evol.">
        <title>Comparative Genomics of a Bacterivorous Green Alga Reveals Evolutionary Causalities and Consequences of Phago-Mixotrophic Mode of Nutrition.</title>
        <authorList>
            <person name="Burns J.A."/>
            <person name="Paasch A."/>
            <person name="Narechania A."/>
            <person name="Kim E."/>
        </authorList>
    </citation>
    <scope>NUCLEOTIDE SEQUENCE [LARGE SCALE GENOMIC DNA]</scope>
    <source>
        <strain evidence="2 3">PLY_AMNH</strain>
    </source>
</reference>
<evidence type="ECO:0000313" key="3">
    <source>
        <dbReference type="Proteomes" id="UP001190700"/>
    </source>
</evidence>
<dbReference type="EMBL" id="LGRX02014947">
    <property type="protein sequence ID" value="KAK3263915.1"/>
    <property type="molecule type" value="Genomic_DNA"/>
</dbReference>
<protein>
    <submittedName>
        <fullName evidence="2">Uncharacterized protein</fullName>
    </submittedName>
</protein>
<keyword evidence="3" id="KW-1185">Reference proteome</keyword>
<dbReference type="AlphaFoldDB" id="A0AAE0KXC5"/>
<proteinExistence type="predicted"/>
<accession>A0AAE0KXC5</accession>
<organism evidence="2 3">
    <name type="scientific">Cymbomonas tetramitiformis</name>
    <dbReference type="NCBI Taxonomy" id="36881"/>
    <lineage>
        <taxon>Eukaryota</taxon>
        <taxon>Viridiplantae</taxon>
        <taxon>Chlorophyta</taxon>
        <taxon>Pyramimonadophyceae</taxon>
        <taxon>Pyramimonadales</taxon>
        <taxon>Pyramimonadaceae</taxon>
        <taxon>Cymbomonas</taxon>
    </lineage>
</organism>
<dbReference type="Proteomes" id="UP001190700">
    <property type="component" value="Unassembled WGS sequence"/>
</dbReference>
<feature type="compositionally biased region" description="Basic and acidic residues" evidence="1">
    <location>
        <begin position="11"/>
        <end position="22"/>
    </location>
</feature>
<feature type="region of interest" description="Disordered" evidence="1">
    <location>
        <begin position="1"/>
        <end position="22"/>
    </location>
</feature>
<gene>
    <name evidence="2" type="ORF">CYMTET_27314</name>
</gene>
<comment type="caution">
    <text evidence="2">The sequence shown here is derived from an EMBL/GenBank/DDBJ whole genome shotgun (WGS) entry which is preliminary data.</text>
</comment>
<sequence>MLTSTTDTGDGEWRGSSTHDEQCTYQRGCEERAAEASDGYPTAEPGGWLYKGNNDLVVRVVGGVAVAALGLIDGGQRMFILTYGSRSWAPPP</sequence>